<reference evidence="2 3" key="1">
    <citation type="submission" date="2019-09" db="EMBL/GenBank/DDBJ databases">
        <title>Draft genome of the ectomycorrhizal ascomycete Sphaerosporella brunnea.</title>
        <authorList>
            <consortium name="DOE Joint Genome Institute"/>
            <person name="Benucci G.M."/>
            <person name="Marozzi G."/>
            <person name="Antonielli L."/>
            <person name="Sanchez S."/>
            <person name="Marco P."/>
            <person name="Wang X."/>
            <person name="Falini L.B."/>
            <person name="Barry K."/>
            <person name="Haridas S."/>
            <person name="Lipzen A."/>
            <person name="Labutti K."/>
            <person name="Grigoriev I.V."/>
            <person name="Murat C."/>
            <person name="Martin F."/>
            <person name="Albertini E."/>
            <person name="Donnini D."/>
            <person name="Bonito G."/>
        </authorList>
    </citation>
    <scope>NUCLEOTIDE SEQUENCE [LARGE SCALE GENOMIC DNA]</scope>
    <source>
        <strain evidence="2 3">Sb_GMNB300</strain>
    </source>
</reference>
<evidence type="ECO:0000313" key="3">
    <source>
        <dbReference type="Proteomes" id="UP000326924"/>
    </source>
</evidence>
<dbReference type="PANTHER" id="PTHR44099:SF4">
    <property type="entry name" value="RABCONNECTIN-3B, ISOFORM A"/>
    <property type="match status" value="1"/>
</dbReference>
<dbReference type="SUPFAM" id="SSF50978">
    <property type="entry name" value="WD40 repeat-like"/>
    <property type="match status" value="2"/>
</dbReference>
<dbReference type="InterPro" id="IPR036322">
    <property type="entry name" value="WD40_repeat_dom_sf"/>
</dbReference>
<evidence type="ECO:0000313" key="2">
    <source>
        <dbReference type="EMBL" id="KAA8903641.1"/>
    </source>
</evidence>
<feature type="region of interest" description="Disordered" evidence="1">
    <location>
        <begin position="590"/>
        <end position="621"/>
    </location>
</feature>
<dbReference type="InterPro" id="IPR049916">
    <property type="entry name" value="WDR72-like"/>
</dbReference>
<dbReference type="InParanoid" id="A0A5J5EVK3"/>
<dbReference type="Proteomes" id="UP000326924">
    <property type="component" value="Unassembled WGS sequence"/>
</dbReference>
<dbReference type="InterPro" id="IPR016024">
    <property type="entry name" value="ARM-type_fold"/>
</dbReference>
<keyword evidence="3" id="KW-1185">Reference proteome</keyword>
<evidence type="ECO:0000256" key="1">
    <source>
        <dbReference type="SAM" id="MobiDB-lite"/>
    </source>
</evidence>
<gene>
    <name evidence="2" type="ORF">FN846DRAFT_813765</name>
</gene>
<proteinExistence type="predicted"/>
<dbReference type="PANTHER" id="PTHR44099">
    <property type="entry name" value="RABCONNECTIN-3B, ISOFORM A"/>
    <property type="match status" value="1"/>
</dbReference>
<dbReference type="Gene3D" id="2.130.10.10">
    <property type="entry name" value="YVTN repeat-like/Quinoprotein amine dehydrogenase"/>
    <property type="match status" value="3"/>
</dbReference>
<name>A0A5J5EVK3_9PEZI</name>
<organism evidence="2 3">
    <name type="scientific">Sphaerosporella brunnea</name>
    <dbReference type="NCBI Taxonomy" id="1250544"/>
    <lineage>
        <taxon>Eukaryota</taxon>
        <taxon>Fungi</taxon>
        <taxon>Dikarya</taxon>
        <taxon>Ascomycota</taxon>
        <taxon>Pezizomycotina</taxon>
        <taxon>Pezizomycetes</taxon>
        <taxon>Pezizales</taxon>
        <taxon>Pyronemataceae</taxon>
        <taxon>Sphaerosporella</taxon>
    </lineage>
</organism>
<comment type="caution">
    <text evidence="2">The sequence shown here is derived from an EMBL/GenBank/DDBJ whole genome shotgun (WGS) entry which is preliminary data.</text>
</comment>
<dbReference type="EMBL" id="VXIS01000115">
    <property type="protein sequence ID" value="KAA8903641.1"/>
    <property type="molecule type" value="Genomic_DNA"/>
</dbReference>
<protein>
    <recommendedName>
        <fullName evidence="4">WD40-repeat-containing domain protein</fullName>
    </recommendedName>
</protein>
<dbReference type="GO" id="GO:0005737">
    <property type="term" value="C:cytoplasm"/>
    <property type="evidence" value="ECO:0007669"/>
    <property type="project" value="TreeGrafter"/>
</dbReference>
<dbReference type="InterPro" id="IPR015943">
    <property type="entry name" value="WD40/YVTN_repeat-like_dom_sf"/>
</dbReference>
<dbReference type="OrthoDB" id="338622at2759"/>
<evidence type="ECO:0008006" key="4">
    <source>
        <dbReference type="Google" id="ProtNLM"/>
    </source>
</evidence>
<accession>A0A5J5EVK3</accession>
<dbReference type="AlphaFoldDB" id="A0A5J5EVK3"/>
<dbReference type="SUPFAM" id="SSF48371">
    <property type="entry name" value="ARM repeat"/>
    <property type="match status" value="1"/>
</dbReference>
<sequence length="1194" mass="130280">MSRPAFSFPYSHWSPRALSLTTPAAVTTSRFIAPYLLLGLSSGEISIFTVSSPSNTPHLSARLLGHRSPIVALSPLETLSETSTVELQFLSLSSDGALSKWSLADFRCLQSALSTTSDRARPVGMVVVPRSGVGESRLTDSLVMVWGCNTEIVVLNAESLETVFVWSGHVDWPLPVAVETRGVGVGERRRECELLTMLRGGEVQRWFLTGKRERSEASVLAVRRDEDKNWRVELNEGWGRVRRWEKLRGGYLVVQARGIAFHVPNAVRDNGFVKKSEMAIADGIASVEVGTARKTVIVQTEAGGIRIFILRELGQLEEVATWPPPPFLSSERILNVAAFFDAEAGRGKLAVASRPKIQKAGERPGIDFSVADILRHESTIDIMNWNEKADGALSPALTNSTKLDDGSMPPEPSTCSEIFSNMLAIAHGTNVYLYSLTAFLLAYHEPNASIKLPCTNEAPICLLKRVHIKEYGGSYGGTEYLVAGTQVGDLYIIEAPSYSCLKRLPLFPTAVAAAHLLPSDLGRRLRSTLLVITTDGTASIVDIERGRVLVTFPSHEASRLTSFATKPGQNIVALTYQDGVCREWSMGEEEGGVLLNPPPSRGSGHSKEDSDGALSDEGGDTGEWRVIHWEDGGHHEEDGGETNSDGSIQLWDICCRVEIPTAGVNVRAIVAALETAMSTAAQRSREGEKRVIGNHPAIINAKSLLTALFPGGTLDLFLDYGNAEEDDDDEGDLGDWRFAVDQLFFRRKRPATLGLIGAANRVSMFTPTAFAEREDISPTATSIKLLAALTLITLLLEATGKKGYIDTVVEKMLQSHLGKRKVALGLFAKFWSDENPAIRWVARQCLDAFMSALTADERKVVVEYWRSYLPVDVPPELSSAKEVARSVILLGKLITDYDDNSYDSTIKKSVARSAELLLNEQNPLYQDTAIEVLGYSWTPFEKLLDAYSAIHSLLRIAASELPGPRRELLHRCFLEIARKNSPLLATSLANNIAHSAPEISAAAIRIVTAIVRQEKPVFADVLPTLIEAVVKTLDPSSGLRERVLPAISELVETLLAAYKTVAFHRPSQRLAVSKSPGLVIIYDLKAGSILHVLSGHKLLARHLVFDTDGRCVAAMEWEAGAEVTLLVWRLPGGFLSYLGTATTGESERLQPRVVKKLEVENGGNGLGEEVEVRWNAERKVEVLAGGVKVVEVAA</sequence>